<keyword evidence="1" id="KW-0732">Signal</keyword>
<dbReference type="AlphaFoldDB" id="A0A506PTQ1"/>
<protein>
    <submittedName>
        <fullName evidence="2">DUF3575 domain-containing protein</fullName>
    </submittedName>
</protein>
<accession>A0A506PTQ1</accession>
<dbReference type="InterPro" id="IPR021958">
    <property type="entry name" value="DUF3575"/>
</dbReference>
<evidence type="ECO:0000313" key="3">
    <source>
        <dbReference type="Proteomes" id="UP000317332"/>
    </source>
</evidence>
<dbReference type="OrthoDB" id="1118958at2"/>
<reference evidence="2 3" key="1">
    <citation type="submission" date="2019-06" db="EMBL/GenBank/DDBJ databases">
        <title>Flavobacteriaceae Paucihalobacterium erythroidium CWB-1, complete genome.</title>
        <authorList>
            <person name="Wu S."/>
        </authorList>
    </citation>
    <scope>NUCLEOTIDE SEQUENCE [LARGE SCALE GENOMIC DNA]</scope>
    <source>
        <strain evidence="2 3">CWB-1</strain>
    </source>
</reference>
<dbReference type="Pfam" id="PF12099">
    <property type="entry name" value="DUF3575"/>
    <property type="match status" value="1"/>
</dbReference>
<evidence type="ECO:0000313" key="2">
    <source>
        <dbReference type="EMBL" id="TPV35610.1"/>
    </source>
</evidence>
<keyword evidence="3" id="KW-1185">Reference proteome</keyword>
<dbReference type="Proteomes" id="UP000317332">
    <property type="component" value="Unassembled WGS sequence"/>
</dbReference>
<evidence type="ECO:0000256" key="1">
    <source>
        <dbReference type="SAM" id="SignalP"/>
    </source>
</evidence>
<name>A0A506PTQ1_9FLAO</name>
<proteinExistence type="predicted"/>
<dbReference type="RefSeq" id="WP_140988620.1">
    <property type="nucleotide sequence ID" value="NZ_VHIQ01000001.1"/>
</dbReference>
<feature type="signal peptide" evidence="1">
    <location>
        <begin position="1"/>
        <end position="19"/>
    </location>
</feature>
<dbReference type="EMBL" id="VHIQ01000001">
    <property type="protein sequence ID" value="TPV35610.1"/>
    <property type="molecule type" value="Genomic_DNA"/>
</dbReference>
<comment type="caution">
    <text evidence="2">The sequence shown here is derived from an EMBL/GenBank/DDBJ whole genome shotgun (WGS) entry which is preliminary data.</text>
</comment>
<organism evidence="2 3">
    <name type="scientific">Paucihalobacter ruber</name>
    <dbReference type="NCBI Taxonomy" id="2567861"/>
    <lineage>
        <taxon>Bacteria</taxon>
        <taxon>Pseudomonadati</taxon>
        <taxon>Bacteroidota</taxon>
        <taxon>Flavobacteriia</taxon>
        <taxon>Flavobacteriales</taxon>
        <taxon>Flavobacteriaceae</taxon>
        <taxon>Paucihalobacter</taxon>
    </lineage>
</organism>
<sequence length="242" mass="27326">MKKLTLLISLFVHSWLSFGQDETPSKVEKNQINFYATDAINGLYTLSYERALGKHISVNLGFGYKTEEGLIVLSGIDTDQLKTNNLTYSGYKIVPEFRYYLNESLNGAMLSGFYFGAYLKYSDFKSDLIGTFINSEGESFDIAYKGDIAITSVGLMVGYKLPIGKHFFVDFLIAGPGSGSYKFKLDNTIPPPDEFYEVLNQALENYSIFDLINADFEFNDRNLRSNFSVLSFRYGISIGYSF</sequence>
<feature type="chain" id="PRO_5021502521" evidence="1">
    <location>
        <begin position="20"/>
        <end position="242"/>
    </location>
</feature>
<gene>
    <name evidence="2" type="ORF">FJ651_01485</name>
</gene>